<dbReference type="AlphaFoldDB" id="I5BW90"/>
<keyword evidence="3" id="KW-1185">Reference proteome</keyword>
<accession>I5BW90</accession>
<evidence type="ECO:0000259" key="1">
    <source>
        <dbReference type="Pfam" id="PF08378"/>
    </source>
</evidence>
<dbReference type="STRING" id="1189621.A3SI_17147"/>
<comment type="caution">
    <text evidence="2">The sequence shown here is derived from an EMBL/GenBank/DDBJ whole genome shotgun (WGS) entry which is preliminary data.</text>
</comment>
<evidence type="ECO:0000313" key="3">
    <source>
        <dbReference type="Proteomes" id="UP000005551"/>
    </source>
</evidence>
<dbReference type="Pfam" id="PF08378">
    <property type="entry name" value="NERD"/>
    <property type="match status" value="1"/>
</dbReference>
<dbReference type="InterPro" id="IPR027417">
    <property type="entry name" value="P-loop_NTPase"/>
</dbReference>
<reference evidence="2 3" key="1">
    <citation type="submission" date="2012-05" db="EMBL/GenBank/DDBJ databases">
        <title>Genome sequence of Nitritalea halalkaliphila LW7.</title>
        <authorList>
            <person name="Jangir P.K."/>
            <person name="Singh A."/>
            <person name="Shivaji S."/>
            <person name="Sharma R."/>
        </authorList>
    </citation>
    <scope>NUCLEOTIDE SEQUENCE [LARGE SCALE GENOMIC DNA]</scope>
    <source>
        <strain evidence="2 3">LW7</strain>
    </source>
</reference>
<dbReference type="SUPFAM" id="SSF52540">
    <property type="entry name" value="P-loop containing nucleoside triphosphate hydrolases"/>
    <property type="match status" value="1"/>
</dbReference>
<dbReference type="Gene3D" id="3.40.50.300">
    <property type="entry name" value="P-loop containing nucleotide triphosphate hydrolases"/>
    <property type="match status" value="1"/>
</dbReference>
<dbReference type="Proteomes" id="UP000005551">
    <property type="component" value="Unassembled WGS sequence"/>
</dbReference>
<organism evidence="2 3">
    <name type="scientific">Nitritalea halalkaliphila LW7</name>
    <dbReference type="NCBI Taxonomy" id="1189621"/>
    <lineage>
        <taxon>Bacteria</taxon>
        <taxon>Pseudomonadati</taxon>
        <taxon>Bacteroidota</taxon>
        <taxon>Cytophagia</taxon>
        <taxon>Cytophagales</taxon>
        <taxon>Cyclobacteriaceae</taxon>
        <taxon>Nitritalea</taxon>
    </lineage>
</organism>
<dbReference type="RefSeq" id="WP_009056901.1">
    <property type="nucleotide sequence ID" value="NZ_AJYA01000054.1"/>
</dbReference>
<feature type="domain" description="NERD" evidence="1">
    <location>
        <begin position="31"/>
        <end position="140"/>
    </location>
</feature>
<name>I5BW90_9BACT</name>
<dbReference type="EMBL" id="AJYA01000054">
    <property type="protein sequence ID" value="EIM73842.1"/>
    <property type="molecule type" value="Genomic_DNA"/>
</dbReference>
<sequence>MAVKVLLSRKFDHTHERIMFDEFCKKLFNHYHDSSELYLCIGNLHVEGREIDAVLIKRNAITIFEFKNYGGTLTFHENGDWPITTFEDGISNTVSVRGGAHENPYQQVRNNKFSLLNTLNLFANLQNTNLGHISGIVLFSKDIEFDPFSITPRIASWFHVTDLNHLIEKVNQITSTGINLSKDEIKDFQRIFNLGAEYEHTVPYEFQVQSIKDETNDPEEIALDNVVNETEVTDKNGINGNSVEDIIQGSGYNVIHRDLLPERPEEALSINDLSLSSGNQNYLNTAVGGKIYKHQYKALELLKEGYNVCLATSTSSGKSFSFLYSSA</sequence>
<gene>
    <name evidence="2" type="ORF">A3SI_17147</name>
</gene>
<evidence type="ECO:0000313" key="2">
    <source>
        <dbReference type="EMBL" id="EIM73842.1"/>
    </source>
</evidence>
<dbReference type="InterPro" id="IPR011528">
    <property type="entry name" value="NERD"/>
</dbReference>
<proteinExistence type="predicted"/>
<dbReference type="OrthoDB" id="965869at2"/>
<protein>
    <recommendedName>
        <fullName evidence="1">NERD domain-containing protein</fullName>
    </recommendedName>
</protein>